<keyword evidence="3" id="KW-1185">Reference proteome</keyword>
<feature type="compositionally biased region" description="Basic and acidic residues" evidence="1">
    <location>
        <begin position="41"/>
        <end position="61"/>
    </location>
</feature>
<sequence>MSKPEADMTGNRGKDAELSRTTGADTVHARRKANPDTEDLTDPKEVWKDSETSPSADRRADLATGGSGRVADGGDLDKAQPSPYSTETQADAVAGQTDRKDEPPGTGKPKQ</sequence>
<feature type="compositionally biased region" description="Basic and acidic residues" evidence="1">
    <location>
        <begin position="1"/>
        <end position="18"/>
    </location>
</feature>
<dbReference type="PATRIC" id="fig|1107882.3.peg.1169"/>
<organism evidence="2 3">
    <name type="scientific">Mesorhizobium alhagi CCNWXJ12-2</name>
    <dbReference type="NCBI Taxonomy" id="1107882"/>
    <lineage>
        <taxon>Bacteria</taxon>
        <taxon>Pseudomonadati</taxon>
        <taxon>Pseudomonadota</taxon>
        <taxon>Alphaproteobacteria</taxon>
        <taxon>Hyphomicrobiales</taxon>
        <taxon>Phyllobacteriaceae</taxon>
        <taxon>Allomesorhizobium</taxon>
    </lineage>
</organism>
<reference evidence="2 3" key="1">
    <citation type="journal article" date="2012" name="J. Bacteriol.">
        <title>Draft Genome Sequence of Mesorhizobium alhagi CCNWXJ12-2T, a Novel Salt-Resistant Species Isolated from the Desert of Northwestern China.</title>
        <authorList>
            <person name="Zhou M."/>
            <person name="Chen W."/>
            <person name="Chen H."/>
            <person name="Wei G."/>
        </authorList>
    </citation>
    <scope>NUCLEOTIDE SEQUENCE [LARGE SCALE GENOMIC DNA]</scope>
    <source>
        <strain evidence="2 3">CCNWXJ12-2</strain>
    </source>
</reference>
<proteinExistence type="predicted"/>
<accession>H0HM19</accession>
<dbReference type="AlphaFoldDB" id="H0HM19"/>
<evidence type="ECO:0000313" key="2">
    <source>
        <dbReference type="EMBL" id="EHK58211.1"/>
    </source>
</evidence>
<feature type="region of interest" description="Disordered" evidence="1">
    <location>
        <begin position="1"/>
        <end position="111"/>
    </location>
</feature>
<evidence type="ECO:0000313" key="3">
    <source>
        <dbReference type="Proteomes" id="UP000003250"/>
    </source>
</evidence>
<name>H0HM19_9HYPH</name>
<gene>
    <name evidence="2" type="ORF">MAXJ12_05913</name>
</gene>
<protein>
    <submittedName>
        <fullName evidence="2">Uncharacterized protein</fullName>
    </submittedName>
</protein>
<dbReference type="Proteomes" id="UP000003250">
    <property type="component" value="Unassembled WGS sequence"/>
</dbReference>
<dbReference type="EMBL" id="AHAM01000038">
    <property type="protein sequence ID" value="EHK58211.1"/>
    <property type="molecule type" value="Genomic_DNA"/>
</dbReference>
<evidence type="ECO:0000256" key="1">
    <source>
        <dbReference type="SAM" id="MobiDB-lite"/>
    </source>
</evidence>